<reference evidence="1 2" key="1">
    <citation type="journal article" date="2015" name="Genome Biol. Evol.">
        <title>Comparative Genomics of a Bacterivorous Green Alga Reveals Evolutionary Causalities and Consequences of Phago-Mixotrophic Mode of Nutrition.</title>
        <authorList>
            <person name="Burns J.A."/>
            <person name="Paasch A."/>
            <person name="Narechania A."/>
            <person name="Kim E."/>
        </authorList>
    </citation>
    <scope>NUCLEOTIDE SEQUENCE [LARGE SCALE GENOMIC DNA]</scope>
    <source>
        <strain evidence="1 2">PLY_AMNH</strain>
    </source>
</reference>
<protein>
    <submittedName>
        <fullName evidence="1">Uncharacterized protein</fullName>
    </submittedName>
</protein>
<dbReference type="AlphaFoldDB" id="A0AAE0LLU4"/>
<evidence type="ECO:0000313" key="1">
    <source>
        <dbReference type="EMBL" id="KAK3289907.1"/>
    </source>
</evidence>
<proteinExistence type="predicted"/>
<evidence type="ECO:0000313" key="2">
    <source>
        <dbReference type="Proteomes" id="UP001190700"/>
    </source>
</evidence>
<name>A0AAE0LLU4_9CHLO</name>
<gene>
    <name evidence="1" type="ORF">CYMTET_2702</name>
</gene>
<dbReference type="EMBL" id="LGRX02000010">
    <property type="protein sequence ID" value="KAK3289907.1"/>
    <property type="molecule type" value="Genomic_DNA"/>
</dbReference>
<dbReference type="Proteomes" id="UP001190700">
    <property type="component" value="Unassembled WGS sequence"/>
</dbReference>
<accession>A0AAE0LLU4</accession>
<keyword evidence="2" id="KW-1185">Reference proteome</keyword>
<organism evidence="1 2">
    <name type="scientific">Cymbomonas tetramitiformis</name>
    <dbReference type="NCBI Taxonomy" id="36881"/>
    <lineage>
        <taxon>Eukaryota</taxon>
        <taxon>Viridiplantae</taxon>
        <taxon>Chlorophyta</taxon>
        <taxon>Pyramimonadophyceae</taxon>
        <taxon>Pyramimonadales</taxon>
        <taxon>Pyramimonadaceae</taxon>
        <taxon>Cymbomonas</taxon>
    </lineage>
</organism>
<comment type="caution">
    <text evidence="1">The sequence shown here is derived from an EMBL/GenBank/DDBJ whole genome shotgun (WGS) entry which is preliminary data.</text>
</comment>
<sequence length="79" mass="8748">MLGACSDPNAAAGKYIQKVENRTRGDGTDEDGCWLVDLCFECKFDICKKGKEIARCRKQHNGPNWYTDVFPACGGCLVE</sequence>